<dbReference type="AlphaFoldDB" id="A0A1U9KTB0"/>
<accession>A0A1U9KTB0</accession>
<protein>
    <submittedName>
        <fullName evidence="1">Replication protein A</fullName>
    </submittedName>
</protein>
<dbReference type="Proteomes" id="UP000188604">
    <property type="component" value="Chromosome"/>
</dbReference>
<dbReference type="Pfam" id="PF10134">
    <property type="entry name" value="RPA"/>
    <property type="match status" value="1"/>
</dbReference>
<evidence type="ECO:0000313" key="2">
    <source>
        <dbReference type="Proteomes" id="UP000188604"/>
    </source>
</evidence>
<sequence>MNGQSNPHGAMMPAPGDWREPDRRFVISGPARPRDLRDLMGQPFFALGRRSHSEPLHYRTRQVDISVTSGTCGMATIRDADILLWLGGQIVDALNHGLWVSRHVRFTPWRLFADLGWADGAHQYRRFHGALMRLSGTRVATSLRNGPDWQERAFTWVSDLRISHEDGVALTLPAWFMEGVCDCARVLSVDPAYFRLDGGLERWLYRLARRHAGRQKEGWTFGLADLHVRSGSMSPRRRFAAGIAMIVRRQSVPGYTLRIISGGKLPVLRITPTVSSTGSVDNRVSHTVASVTHDTVGPVTEIPLGEFRIGSQAIVFEREISSVTYITNIYTLSTCTPRARLHARLYIIDTYAILRRATTTLQQACDVFRPRVVEKALGRAA</sequence>
<dbReference type="STRING" id="320497.A0U93_15380"/>
<name>A0A1U9KTB0_9PROT</name>
<dbReference type="InterPro" id="IPR018777">
    <property type="entry name" value="Replication_initiator_prot_A"/>
</dbReference>
<evidence type="ECO:0000313" key="1">
    <source>
        <dbReference type="EMBL" id="AQS89068.1"/>
    </source>
</evidence>
<organism evidence="1 2">
    <name type="scientific">Neoasaia chiangmaiensis</name>
    <dbReference type="NCBI Taxonomy" id="320497"/>
    <lineage>
        <taxon>Bacteria</taxon>
        <taxon>Pseudomonadati</taxon>
        <taxon>Pseudomonadota</taxon>
        <taxon>Alphaproteobacteria</taxon>
        <taxon>Acetobacterales</taxon>
        <taxon>Acetobacteraceae</taxon>
        <taxon>Neoasaia</taxon>
    </lineage>
</organism>
<dbReference type="KEGG" id="nch:A0U93_15380"/>
<dbReference type="EMBL" id="CP014691">
    <property type="protein sequence ID" value="AQS89068.1"/>
    <property type="molecule type" value="Genomic_DNA"/>
</dbReference>
<keyword evidence="2" id="KW-1185">Reference proteome</keyword>
<proteinExistence type="predicted"/>
<gene>
    <name evidence="1" type="ORF">A0U93_15380</name>
</gene>
<reference evidence="1 2" key="1">
    <citation type="submission" date="2016-03" db="EMBL/GenBank/DDBJ databases">
        <title>Acetic acid bacteria sequencing.</title>
        <authorList>
            <person name="Brandt J."/>
            <person name="Jakob F."/>
            <person name="Vogel R.F."/>
        </authorList>
    </citation>
    <scope>NUCLEOTIDE SEQUENCE [LARGE SCALE GENOMIC DNA]</scope>
    <source>
        <strain evidence="1 2">NBRC 101099</strain>
    </source>
</reference>